<dbReference type="InterPro" id="IPR036034">
    <property type="entry name" value="PDZ_sf"/>
</dbReference>
<protein>
    <submittedName>
        <fullName evidence="3">PDZ domain-containing protein</fullName>
    </submittedName>
</protein>
<dbReference type="Gene3D" id="2.30.42.10">
    <property type="match status" value="1"/>
</dbReference>
<accession>A0AAF3F1U9</accession>
<feature type="domain" description="PDZ" evidence="1">
    <location>
        <begin position="11"/>
        <end position="90"/>
    </location>
</feature>
<reference evidence="3" key="1">
    <citation type="submission" date="2024-02" db="UniProtKB">
        <authorList>
            <consortium name="WormBaseParasite"/>
        </authorList>
    </citation>
    <scope>IDENTIFICATION</scope>
</reference>
<dbReference type="WBParaSite" id="MBELARI_LOCUS20478">
    <property type="protein sequence ID" value="MBELARI_LOCUS20478"/>
    <property type="gene ID" value="MBELARI_LOCUS20478"/>
</dbReference>
<dbReference type="InterPro" id="IPR041489">
    <property type="entry name" value="PDZ_6"/>
</dbReference>
<evidence type="ECO:0000313" key="3">
    <source>
        <dbReference type="WBParaSite" id="MBELARI_LOCUS20478"/>
    </source>
</evidence>
<proteinExistence type="predicted"/>
<dbReference type="SUPFAM" id="SSF50156">
    <property type="entry name" value="PDZ domain-like"/>
    <property type="match status" value="1"/>
</dbReference>
<organism evidence="2 3">
    <name type="scientific">Mesorhabditis belari</name>
    <dbReference type="NCBI Taxonomy" id="2138241"/>
    <lineage>
        <taxon>Eukaryota</taxon>
        <taxon>Metazoa</taxon>
        <taxon>Ecdysozoa</taxon>
        <taxon>Nematoda</taxon>
        <taxon>Chromadorea</taxon>
        <taxon>Rhabditida</taxon>
        <taxon>Rhabditina</taxon>
        <taxon>Rhabditomorpha</taxon>
        <taxon>Rhabditoidea</taxon>
        <taxon>Rhabditidae</taxon>
        <taxon>Mesorhabditinae</taxon>
        <taxon>Mesorhabditis</taxon>
    </lineage>
</organism>
<sequence>MNSEGSSRRLCILVRKTRNEEYGCIVITVHNEHQISSIDPEGTAWKSGLRNGNVIVAVNGVNVLNESSEKVHQLINADSFKCSLLVTDSNSLGREEALSKSPYMLASNNNGLEVIGNLVDKLFSTSASRSYSRVTENENLLLDVDTI</sequence>
<evidence type="ECO:0000313" key="2">
    <source>
        <dbReference type="Proteomes" id="UP000887575"/>
    </source>
</evidence>
<dbReference type="PROSITE" id="PS50106">
    <property type="entry name" value="PDZ"/>
    <property type="match status" value="1"/>
</dbReference>
<dbReference type="Pfam" id="PF17820">
    <property type="entry name" value="PDZ_6"/>
    <property type="match status" value="1"/>
</dbReference>
<dbReference type="AlphaFoldDB" id="A0AAF3F1U9"/>
<dbReference type="InterPro" id="IPR001478">
    <property type="entry name" value="PDZ"/>
</dbReference>
<keyword evidence="2" id="KW-1185">Reference proteome</keyword>
<name>A0AAF3F1U9_9BILA</name>
<dbReference type="SMART" id="SM00228">
    <property type="entry name" value="PDZ"/>
    <property type="match status" value="1"/>
</dbReference>
<evidence type="ECO:0000259" key="1">
    <source>
        <dbReference type="PROSITE" id="PS50106"/>
    </source>
</evidence>
<dbReference type="Proteomes" id="UP000887575">
    <property type="component" value="Unassembled WGS sequence"/>
</dbReference>